<dbReference type="InterPro" id="IPR006530">
    <property type="entry name" value="YD"/>
</dbReference>
<evidence type="ECO:0000256" key="1">
    <source>
        <dbReference type="ARBA" id="ARBA00022737"/>
    </source>
</evidence>
<dbReference type="InterPro" id="IPR045351">
    <property type="entry name" value="DUF6531"/>
</dbReference>
<protein>
    <recommendedName>
        <fullName evidence="7">Type IV secretion protein Rhs</fullName>
    </recommendedName>
</protein>
<dbReference type="NCBIfam" id="TIGR03696">
    <property type="entry name" value="Rhs_assc_core"/>
    <property type="match status" value="1"/>
</dbReference>
<dbReference type="Proteomes" id="UP001295420">
    <property type="component" value="Unassembled WGS sequence"/>
</dbReference>
<proteinExistence type="predicted"/>
<feature type="domain" description="Teneurin-like YD-shell" evidence="4">
    <location>
        <begin position="879"/>
        <end position="1109"/>
    </location>
</feature>
<evidence type="ECO:0000259" key="4">
    <source>
        <dbReference type="Pfam" id="PF25023"/>
    </source>
</evidence>
<dbReference type="PANTHER" id="PTHR32305:SF15">
    <property type="entry name" value="PROTEIN RHSA-RELATED"/>
    <property type="match status" value="1"/>
</dbReference>
<feature type="compositionally biased region" description="Polar residues" evidence="2">
    <location>
        <begin position="128"/>
        <end position="144"/>
    </location>
</feature>
<evidence type="ECO:0000256" key="2">
    <source>
        <dbReference type="SAM" id="MobiDB-lite"/>
    </source>
</evidence>
<dbReference type="NCBIfam" id="TIGR01643">
    <property type="entry name" value="YD_repeat_2x"/>
    <property type="match status" value="2"/>
</dbReference>
<dbReference type="InterPro" id="IPR022385">
    <property type="entry name" value="Rhs_assc_core"/>
</dbReference>
<keyword evidence="1" id="KW-0677">Repeat</keyword>
<dbReference type="InterPro" id="IPR050708">
    <property type="entry name" value="T6SS_VgrG/RHS"/>
</dbReference>
<evidence type="ECO:0000313" key="6">
    <source>
        <dbReference type="Proteomes" id="UP001295420"/>
    </source>
</evidence>
<comment type="caution">
    <text evidence="5">The sequence shown here is derived from an EMBL/GenBank/DDBJ whole genome shotgun (WGS) entry which is preliminary data.</text>
</comment>
<reference evidence="5" key="1">
    <citation type="submission" date="2022-01" db="EMBL/GenBank/DDBJ databases">
        <authorList>
            <person name="Lagorce A."/>
        </authorList>
    </citation>
    <scope>NUCLEOTIDE SEQUENCE</scope>
    <source>
        <strain evidence="5">Th15_F1_D04</strain>
    </source>
</reference>
<evidence type="ECO:0008006" key="7">
    <source>
        <dbReference type="Google" id="ProtNLM"/>
    </source>
</evidence>
<dbReference type="Pfam" id="PF25023">
    <property type="entry name" value="TEN_YD-shell"/>
    <property type="match status" value="3"/>
</dbReference>
<dbReference type="InterPro" id="IPR056823">
    <property type="entry name" value="TEN-like_YD-shell"/>
</dbReference>
<organism evidence="5 6">
    <name type="scientific">Vibrio owensii</name>
    <dbReference type="NCBI Taxonomy" id="696485"/>
    <lineage>
        <taxon>Bacteria</taxon>
        <taxon>Pseudomonadati</taxon>
        <taxon>Pseudomonadota</taxon>
        <taxon>Gammaproteobacteria</taxon>
        <taxon>Vibrionales</taxon>
        <taxon>Vibrionaceae</taxon>
        <taxon>Vibrio</taxon>
    </lineage>
</organism>
<dbReference type="RefSeq" id="WP_409930355.1">
    <property type="nucleotide sequence ID" value="NZ_CAKMTQ010000003.1"/>
</dbReference>
<dbReference type="Gene3D" id="2.180.10.10">
    <property type="entry name" value="RHS repeat-associated core"/>
    <property type="match status" value="2"/>
</dbReference>
<feature type="domain" description="Teneurin-like YD-shell" evidence="4">
    <location>
        <begin position="652"/>
        <end position="763"/>
    </location>
</feature>
<feature type="region of interest" description="Disordered" evidence="2">
    <location>
        <begin position="128"/>
        <end position="150"/>
    </location>
</feature>
<dbReference type="PANTHER" id="PTHR32305">
    <property type="match status" value="1"/>
</dbReference>
<dbReference type="EMBL" id="CAKMTQ010000003">
    <property type="protein sequence ID" value="CAH1522679.1"/>
    <property type="molecule type" value="Genomic_DNA"/>
</dbReference>
<dbReference type="PRINTS" id="PR00394">
    <property type="entry name" value="RHSPROTEIN"/>
</dbReference>
<name>A0AAU9Q0W6_9VIBR</name>
<sequence length="1476" mass="168517">MNIQRIVKLTSLNGITFYFSTQRLSTGLEQSFATARSAEAFIENFHLSDLEELSEIASWTSMSATFSHEYQTKTKSELLQIIAQGLQEKILFAIELPKTAPSTFYPSANIPSQVINQLAKVERNNSNATHAGTNTVASNGNPQEESSKRHVKAGDPVSMVTGEENLSLSDVGLPNGLVWSRTYRSSLCDSATTLGFGWRHIFQYELTDVLDEKSNVTGWLFIDEMGDTILFPNVAKGGISYQTYVGASCQYHHSGYRLVTLSNEAQIKFFLKNEQWVATEIRLGHMKTVNLEYSRNHRITHICVNRQNQLELQYNHQGQLIEIRNPKTQHLQAKYDFDVDGRLIAAQNENGLIEQYQYDDTNLIVKRTRASGLSHYFTWSGRGPDAQCIKNWADESVYDYSFEFDGSESKYRNSLGHCWHYKHNEQGKLLESISPESRCRAFEYDPLGRLVCTINADQTYTHHSYNPFGLLEKQTHSSGATEGFEYNEFGQCIKHQFPDGEIEFKEFNALGQLVRHQHSNGLQERAVFDKYGRQVEKSADTGSRTQWWWNDSHQLLAKKVDQSLIRYSYDERDRVNGVAYPHGLISGFERNESNLLTRLYFQSSEDGTSREHRYQYDEVGRVKQVHTPRGTTQIVWGNFAQPTEIVKPDQSSFSFSYDAERNLISIERSDGCQYKFEYTPDGQISQTTSFDQVQTNYTYDRAERLSEILHCSGRISFEYDQVGHIARVKAHGKNRGVEDHYLHTLGGKLIRAHNRFSNVSYAYLGTKLVSEEQGRFSFTNQYQDNGLLRSQRYDDGTEVLYEHDQFGTVCGLTIHSNGSEREDSIKFEYDELQRLSIITCSAGKERREFDGIGRLKRQTWTGFERKYYFNAQHFLSLIIDSEKGSQHYQYDELGQLERVKTETSEESYVYDSYGNFNDESAQRKHDRLIEHHGIRYDYDELGNRNSSQGNGQEQYCTYDAKGQLIGVESEGHLCQFEYDALGRRTKKISENGTTEFIWQGSHLVGEYSRSGYRWYLYQPNSFVPLALIENGECYFYQCNQIGTPERLVDSNGQVVWQATYDTFGFAHVEIEMVKNNLRLQGQYFDIETGLHYNLARYYDPQIGRFIQPDPLALLGGTNHYQFAPNPVSWVDPLGLCAKEDTPAVLAGHNDNAPERAVFALAENYKLTLMSTSLVTSLAVLSPTYASFVAAAMDVESTETLLPNSASTNGTKLLHRAEELENYKIGREGLTNNDLEKLNRRAKINGISLEDLLRARGKDIRLGHLNNESDRFVVGDIYALASTTNIRGFREEYLNHFLKDYPLCMPDGSIPINEGGWDDKDLTGIPSSLYREVRSRNFTQILHAPIDVSDWSVTGFRNWEFVPNDPVIGASLPESRKLHIGSPSVGVNLKGDAYRYDYEKIKLQDVRMDLELTEYNKSLKWKENGGKVSSLPPVSCYSYEVDFINVGKPYSETYQSPSKIGTVTMPLPSPSFSFKAK</sequence>
<dbReference type="Pfam" id="PF20148">
    <property type="entry name" value="DUF6531"/>
    <property type="match status" value="1"/>
</dbReference>
<gene>
    <name evidence="5" type="ORF">THF1D04_110096</name>
</gene>
<evidence type="ECO:0000259" key="3">
    <source>
        <dbReference type="Pfam" id="PF20148"/>
    </source>
</evidence>
<evidence type="ECO:0000313" key="5">
    <source>
        <dbReference type="EMBL" id="CAH1522679.1"/>
    </source>
</evidence>
<feature type="domain" description="Teneurin-like YD-shell" evidence="4">
    <location>
        <begin position="416"/>
        <end position="575"/>
    </location>
</feature>
<feature type="domain" description="DUF6531" evidence="3">
    <location>
        <begin position="154"/>
        <end position="231"/>
    </location>
</feature>
<accession>A0AAU9Q0W6</accession>